<proteinExistence type="predicted"/>
<sequence>MTLLGIIGTVVFVAVVVLSLLAVVDVLFSTSDKKKISKNNAGARKSNGRRRWLRK</sequence>
<keyword evidence="3" id="KW-1185">Reference proteome</keyword>
<comment type="caution">
    <text evidence="2">The sequence shown here is derived from an EMBL/GenBank/DDBJ whole genome shotgun (WGS) entry which is preliminary data.</text>
</comment>
<dbReference type="Proteomes" id="UP001629230">
    <property type="component" value="Unassembled WGS sequence"/>
</dbReference>
<dbReference type="EMBL" id="JAQQEZ010000011">
    <property type="protein sequence ID" value="MFM0002968.1"/>
    <property type="molecule type" value="Genomic_DNA"/>
</dbReference>
<evidence type="ECO:0000256" key="1">
    <source>
        <dbReference type="SAM" id="Phobius"/>
    </source>
</evidence>
<keyword evidence="1" id="KW-1133">Transmembrane helix</keyword>
<dbReference type="RefSeq" id="WP_408178163.1">
    <property type="nucleotide sequence ID" value="NZ_JAQQEZ010000011.1"/>
</dbReference>
<protein>
    <recommendedName>
        <fullName evidence="4">DUF3149 domain-containing protein</fullName>
    </recommendedName>
</protein>
<evidence type="ECO:0000313" key="2">
    <source>
        <dbReference type="EMBL" id="MFM0002968.1"/>
    </source>
</evidence>
<evidence type="ECO:0008006" key="4">
    <source>
        <dbReference type="Google" id="ProtNLM"/>
    </source>
</evidence>
<feature type="transmembrane region" description="Helical" evidence="1">
    <location>
        <begin position="6"/>
        <end position="28"/>
    </location>
</feature>
<keyword evidence="1" id="KW-0472">Membrane</keyword>
<name>A0ABW9ARW9_9BURK</name>
<reference evidence="2 3" key="1">
    <citation type="journal article" date="2024" name="Chem. Sci.">
        <title>Discovery of megapolipeptins by genome mining of a Burkholderiales bacteria collection.</title>
        <authorList>
            <person name="Paulo B.S."/>
            <person name="Recchia M.J.J."/>
            <person name="Lee S."/>
            <person name="Fergusson C.H."/>
            <person name="Romanowski S.B."/>
            <person name="Hernandez A."/>
            <person name="Krull N."/>
            <person name="Liu D.Y."/>
            <person name="Cavanagh H."/>
            <person name="Bos A."/>
            <person name="Gray C.A."/>
            <person name="Murphy B.T."/>
            <person name="Linington R.G."/>
            <person name="Eustaquio A.S."/>
        </authorList>
    </citation>
    <scope>NUCLEOTIDE SEQUENCE [LARGE SCALE GENOMIC DNA]</scope>
    <source>
        <strain evidence="2 3">RL17-350-BIC-A</strain>
    </source>
</reference>
<gene>
    <name evidence="2" type="ORF">PQR57_18270</name>
</gene>
<keyword evidence="1" id="KW-0812">Transmembrane</keyword>
<evidence type="ECO:0000313" key="3">
    <source>
        <dbReference type="Proteomes" id="UP001629230"/>
    </source>
</evidence>
<accession>A0ABW9ARW9</accession>
<organism evidence="2 3">
    <name type="scientific">Paraburkholderia dipogonis</name>
    <dbReference type="NCBI Taxonomy" id="1211383"/>
    <lineage>
        <taxon>Bacteria</taxon>
        <taxon>Pseudomonadati</taxon>
        <taxon>Pseudomonadota</taxon>
        <taxon>Betaproteobacteria</taxon>
        <taxon>Burkholderiales</taxon>
        <taxon>Burkholderiaceae</taxon>
        <taxon>Paraburkholderia</taxon>
    </lineage>
</organism>